<evidence type="ECO:0000256" key="9">
    <source>
        <dbReference type="ARBA" id="ARBA00023136"/>
    </source>
</evidence>
<comment type="subcellular location">
    <subcellularLocation>
        <location evidence="10">Mitochondrion inner membrane</location>
        <topology evidence="10">Multi-pass membrane protein</topology>
    </subcellularLocation>
    <subcellularLocation>
        <location evidence="2">Mitochondrion membrane</location>
        <topology evidence="2">Multi-pass membrane protein</topology>
    </subcellularLocation>
</comment>
<comment type="similarity">
    <text evidence="3 10">Belongs to the complex I subunit 1 family.</text>
</comment>
<dbReference type="PANTHER" id="PTHR11432">
    <property type="entry name" value="NADH DEHYDROGENASE SUBUNIT 1"/>
    <property type="match status" value="1"/>
</dbReference>
<dbReference type="AlphaFoldDB" id="A0A1L5BWA9"/>
<dbReference type="GO" id="GO:0009060">
    <property type="term" value="P:aerobic respiration"/>
    <property type="evidence" value="ECO:0007669"/>
    <property type="project" value="TreeGrafter"/>
</dbReference>
<evidence type="ECO:0000256" key="1">
    <source>
        <dbReference type="ARBA" id="ARBA00003257"/>
    </source>
</evidence>
<feature type="transmembrane region" description="Helical" evidence="12">
    <location>
        <begin position="287"/>
        <end position="311"/>
    </location>
</feature>
<geneLocation type="mitochondrion" evidence="13"/>
<feature type="transmembrane region" description="Helical" evidence="12">
    <location>
        <begin position="255"/>
        <end position="275"/>
    </location>
</feature>
<comment type="catalytic activity">
    <reaction evidence="11">
        <text>a ubiquinone + NADH + 5 H(+)(in) = a ubiquinol + NAD(+) + 4 H(+)(out)</text>
        <dbReference type="Rhea" id="RHEA:29091"/>
        <dbReference type="Rhea" id="RHEA-COMP:9565"/>
        <dbReference type="Rhea" id="RHEA-COMP:9566"/>
        <dbReference type="ChEBI" id="CHEBI:15378"/>
        <dbReference type="ChEBI" id="CHEBI:16389"/>
        <dbReference type="ChEBI" id="CHEBI:17976"/>
        <dbReference type="ChEBI" id="CHEBI:57540"/>
        <dbReference type="ChEBI" id="CHEBI:57945"/>
        <dbReference type="EC" id="7.1.1.2"/>
    </reaction>
</comment>
<proteinExistence type="inferred from homology"/>
<feature type="transmembrane region" description="Helical" evidence="12">
    <location>
        <begin position="77"/>
        <end position="98"/>
    </location>
</feature>
<keyword evidence="5" id="KW-0813">Transport</keyword>
<dbReference type="PROSITE" id="PS00667">
    <property type="entry name" value="COMPLEX1_ND1_1"/>
    <property type="match status" value="1"/>
</dbReference>
<evidence type="ECO:0000256" key="7">
    <source>
        <dbReference type="ARBA" id="ARBA00022989"/>
    </source>
</evidence>
<protein>
    <recommendedName>
        <fullName evidence="4 11">NADH-ubiquinone oxidoreductase chain 1</fullName>
        <ecNumber evidence="11">7.1.1.2</ecNumber>
    </recommendedName>
</protein>
<evidence type="ECO:0000256" key="2">
    <source>
        <dbReference type="ARBA" id="ARBA00004225"/>
    </source>
</evidence>
<keyword evidence="6 10" id="KW-0812">Transmembrane</keyword>
<name>A0A1L5BWA9_9CRUS</name>
<keyword evidence="9 12" id="KW-0472">Membrane</keyword>
<dbReference type="HAMAP" id="MF_01350">
    <property type="entry name" value="NDH1_NuoH"/>
    <property type="match status" value="1"/>
</dbReference>
<accession>A0A1L5BWA9</accession>
<dbReference type="EMBL" id="KX341967">
    <property type="protein sequence ID" value="APL97257.1"/>
    <property type="molecule type" value="Genomic_DNA"/>
</dbReference>
<sequence>MMLELLMGFSGYLVLLVMVLVGVAFITLVEQKILASSQIRVGPSFAGYWGMMQPFADAVKLLSKETFSSASMKSVSYYLAPVSSLSLALVMWLVTPFWEGGLGFSYGILFFMCVSGLSVYPILVSGWSSNCKYSMLGSLRAVAQMVSYEVSMAVVLLMLVFLSESFSFYSLLGSQYMSWNFFLFLPISAVWFASMLAETNRTPYDFSEGESELVSGFNTEYGSGGFTLIFMAEYASILLMSMLFCVLFMSSGFNWFIMVKSCMVAFCFVWVRATLPRFRYDKLMGLAWKSFLPVSLLMFSFYLSVGVMIMMS</sequence>
<feature type="transmembrane region" description="Helical" evidence="12">
    <location>
        <begin position="104"/>
        <end position="127"/>
    </location>
</feature>
<evidence type="ECO:0000256" key="8">
    <source>
        <dbReference type="ARBA" id="ARBA00023075"/>
    </source>
</evidence>
<dbReference type="SMR" id="A0A1L5BWA9"/>
<keyword evidence="10" id="KW-0520">NAD</keyword>
<evidence type="ECO:0000256" key="5">
    <source>
        <dbReference type="ARBA" id="ARBA00022448"/>
    </source>
</evidence>
<evidence type="ECO:0000256" key="6">
    <source>
        <dbReference type="ARBA" id="ARBA00022692"/>
    </source>
</evidence>
<feature type="transmembrane region" description="Helical" evidence="12">
    <location>
        <begin position="6"/>
        <end position="29"/>
    </location>
</feature>
<feature type="transmembrane region" description="Helical" evidence="12">
    <location>
        <begin position="148"/>
        <end position="172"/>
    </location>
</feature>
<evidence type="ECO:0000256" key="3">
    <source>
        <dbReference type="ARBA" id="ARBA00010535"/>
    </source>
</evidence>
<dbReference type="InterPro" id="IPR018086">
    <property type="entry name" value="NADH_UbQ_OxRdtase_su1_CS"/>
</dbReference>
<dbReference type="Pfam" id="PF00146">
    <property type="entry name" value="NADHdh"/>
    <property type="match status" value="1"/>
</dbReference>
<organism evidence="13">
    <name type="scientific">Linevichella vortex</name>
    <dbReference type="NCBI Taxonomy" id="686705"/>
    <lineage>
        <taxon>Eukaryota</taxon>
        <taxon>Metazoa</taxon>
        <taxon>Ecdysozoa</taxon>
        <taxon>Arthropoda</taxon>
        <taxon>Crustacea</taxon>
        <taxon>Multicrustacea</taxon>
        <taxon>Malacostraca</taxon>
        <taxon>Eumalacostraca</taxon>
        <taxon>Peracarida</taxon>
        <taxon>Amphipoda</taxon>
        <taxon>Senticaudata</taxon>
        <taxon>Gammarida</taxon>
        <taxon>Gammaridira</taxon>
        <taxon>Gammaroidea</taxon>
        <taxon>Micruropodidae</taxon>
        <taxon>Micruropodinae</taxon>
        <taxon>Linevichella</taxon>
    </lineage>
</organism>
<evidence type="ECO:0000256" key="11">
    <source>
        <dbReference type="RuleBase" id="RU000473"/>
    </source>
</evidence>
<keyword evidence="11 13" id="KW-0496">Mitochondrion</keyword>
<comment type="function">
    <text evidence="1">Core subunit of the mitochondrial membrane respiratory chain NADH dehydrogenase (Complex I) that is believed to belong to the minimal assembly required for catalysis. Complex I functions in the transfer of electrons from NADH to the respiratory chain. The immediate electron acceptor for the enzyme is believed to be ubiquinone.</text>
</comment>
<gene>
    <name evidence="13" type="primary">ND1</name>
</gene>
<evidence type="ECO:0000256" key="12">
    <source>
        <dbReference type="SAM" id="Phobius"/>
    </source>
</evidence>
<feature type="transmembrane region" description="Helical" evidence="12">
    <location>
        <begin position="178"/>
        <end position="197"/>
    </location>
</feature>
<feature type="transmembrane region" description="Helical" evidence="12">
    <location>
        <begin position="226"/>
        <end position="249"/>
    </location>
</feature>
<evidence type="ECO:0000313" key="13">
    <source>
        <dbReference type="EMBL" id="APL97257.1"/>
    </source>
</evidence>
<dbReference type="GO" id="GO:0008137">
    <property type="term" value="F:NADH dehydrogenase (ubiquinone) activity"/>
    <property type="evidence" value="ECO:0007669"/>
    <property type="project" value="UniProtKB-EC"/>
</dbReference>
<dbReference type="GO" id="GO:0005743">
    <property type="term" value="C:mitochondrial inner membrane"/>
    <property type="evidence" value="ECO:0007669"/>
    <property type="project" value="UniProtKB-SubCell"/>
</dbReference>
<dbReference type="GO" id="GO:0003954">
    <property type="term" value="F:NADH dehydrogenase activity"/>
    <property type="evidence" value="ECO:0007669"/>
    <property type="project" value="TreeGrafter"/>
</dbReference>
<dbReference type="PANTHER" id="PTHR11432:SF3">
    <property type="entry name" value="NADH-UBIQUINONE OXIDOREDUCTASE CHAIN 1"/>
    <property type="match status" value="1"/>
</dbReference>
<dbReference type="InterPro" id="IPR001694">
    <property type="entry name" value="NADH_UbQ_OxRdtase_su1/FPO"/>
</dbReference>
<dbReference type="EC" id="7.1.1.2" evidence="11"/>
<evidence type="ECO:0000256" key="10">
    <source>
        <dbReference type="RuleBase" id="RU000471"/>
    </source>
</evidence>
<keyword evidence="8 11" id="KW-0830">Ubiquinone</keyword>
<reference evidence="13" key="1">
    <citation type="journal article" date="2016" name="BMC Genomics">
        <title>Evolution of mitochondrial genomes in Baikalian amphipods.</title>
        <authorList>
            <person name="Romanova E.V."/>
            <person name="Aleoshin V.V."/>
            <person name="Kamaltynov R.M."/>
            <person name="Mikhailov K.V."/>
            <person name="Logacheva M.D."/>
            <person name="Sirotinina E.A."/>
            <person name="Gornov A.Y."/>
            <person name="Anikin A.S."/>
            <person name="Sherbakov D.Y."/>
        </authorList>
    </citation>
    <scope>NUCLEOTIDE SEQUENCE</scope>
</reference>
<keyword evidence="7 12" id="KW-1133">Transmembrane helix</keyword>
<evidence type="ECO:0000256" key="4">
    <source>
        <dbReference type="ARBA" id="ARBA00021009"/>
    </source>
</evidence>